<dbReference type="AlphaFoldDB" id="A0A7I7X346"/>
<accession>A0A7I7X346</accession>
<protein>
    <submittedName>
        <fullName evidence="1">Uncharacterized protein</fullName>
    </submittedName>
</protein>
<evidence type="ECO:0000313" key="2">
    <source>
        <dbReference type="Proteomes" id="UP000467260"/>
    </source>
</evidence>
<gene>
    <name evidence="1" type="ORF">MHIB_23300</name>
</gene>
<dbReference type="KEGG" id="mhib:MHIB_23300"/>
<dbReference type="Proteomes" id="UP000467260">
    <property type="component" value="Chromosome"/>
</dbReference>
<reference evidence="1 2" key="1">
    <citation type="journal article" date="2019" name="Emerg. Microbes Infect.">
        <title>Comprehensive subspecies identification of 175 nontuberculous mycobacteria species based on 7547 genomic profiles.</title>
        <authorList>
            <person name="Matsumoto Y."/>
            <person name="Kinjo T."/>
            <person name="Motooka D."/>
            <person name="Nabeya D."/>
            <person name="Jung N."/>
            <person name="Uechi K."/>
            <person name="Horii T."/>
            <person name="Iida T."/>
            <person name="Fujita J."/>
            <person name="Nakamura S."/>
        </authorList>
    </citation>
    <scope>NUCLEOTIDE SEQUENCE [LARGE SCALE GENOMIC DNA]</scope>
    <source>
        <strain evidence="1 2">JCM 13571</strain>
    </source>
</reference>
<dbReference type="EMBL" id="AP022609">
    <property type="protein sequence ID" value="BBZ23912.1"/>
    <property type="molecule type" value="Genomic_DNA"/>
</dbReference>
<organism evidence="1 2">
    <name type="scientific">Mycolicibacter hiberniae</name>
    <dbReference type="NCBI Taxonomy" id="29314"/>
    <lineage>
        <taxon>Bacteria</taxon>
        <taxon>Bacillati</taxon>
        <taxon>Actinomycetota</taxon>
        <taxon>Actinomycetes</taxon>
        <taxon>Mycobacteriales</taxon>
        <taxon>Mycobacteriaceae</taxon>
        <taxon>Mycolicibacter</taxon>
    </lineage>
</organism>
<name>A0A7I7X346_9MYCO</name>
<proteinExistence type="predicted"/>
<keyword evidence="2" id="KW-1185">Reference proteome</keyword>
<evidence type="ECO:0000313" key="1">
    <source>
        <dbReference type="EMBL" id="BBZ23912.1"/>
    </source>
</evidence>
<sequence length="83" mass="9102">MDDDNDWPSTVNDLPGATPADVAAARTVQSYPKDALPTHIAECAEVARLVEIGALELGKSKDGLYKYRCLETAFYPAGKQWFK</sequence>